<dbReference type="InterPro" id="IPR036388">
    <property type="entry name" value="WH-like_DNA-bd_sf"/>
</dbReference>
<dbReference type="NCBIfam" id="TIGR02937">
    <property type="entry name" value="sigma70-ECF"/>
    <property type="match status" value="1"/>
</dbReference>
<dbReference type="InterPro" id="IPR013324">
    <property type="entry name" value="RNA_pol_sigma_r3/r4-like"/>
</dbReference>
<dbReference type="STRING" id="1300342.I596_114"/>
<feature type="domain" description="RNA polymerase sigma-70 ECF-like HTH" evidence="4">
    <location>
        <begin position="74"/>
        <end position="249"/>
    </location>
</feature>
<dbReference type="NCBIfam" id="TIGR02999">
    <property type="entry name" value="Sig-70_X6"/>
    <property type="match status" value="1"/>
</dbReference>
<dbReference type="GO" id="GO:0016987">
    <property type="term" value="F:sigma factor activity"/>
    <property type="evidence" value="ECO:0007669"/>
    <property type="project" value="UniProtKB-KW"/>
</dbReference>
<dbReference type="KEGG" id="dko:I596_114"/>
<proteinExistence type="predicted"/>
<accession>A0A167G4Q5</accession>
<reference evidence="5 6" key="1">
    <citation type="submission" date="2016-04" db="EMBL/GenBank/DDBJ databases">
        <title>Complete genome sequence of Dokdonella koreensis DS-123T.</title>
        <authorList>
            <person name="Kim J.F."/>
            <person name="Lee H."/>
            <person name="Kwak M.-J."/>
        </authorList>
    </citation>
    <scope>NUCLEOTIDE SEQUENCE [LARGE SCALE GENOMIC DNA]</scope>
    <source>
        <strain evidence="5 6">DS-123</strain>
    </source>
</reference>
<dbReference type="GO" id="GO:0006352">
    <property type="term" value="P:DNA-templated transcription initiation"/>
    <property type="evidence" value="ECO:0007669"/>
    <property type="project" value="InterPro"/>
</dbReference>
<keyword evidence="1" id="KW-0805">Transcription regulation</keyword>
<dbReference type="InterPro" id="IPR014284">
    <property type="entry name" value="RNA_pol_sigma-70_dom"/>
</dbReference>
<evidence type="ECO:0000256" key="1">
    <source>
        <dbReference type="ARBA" id="ARBA00023015"/>
    </source>
</evidence>
<dbReference type="SUPFAM" id="SSF88659">
    <property type="entry name" value="Sigma3 and sigma4 domains of RNA polymerase sigma factors"/>
    <property type="match status" value="1"/>
</dbReference>
<keyword evidence="6" id="KW-1185">Reference proteome</keyword>
<name>A0A167G4Q5_9GAMM</name>
<dbReference type="Gene3D" id="1.10.10.10">
    <property type="entry name" value="Winged helix-like DNA-binding domain superfamily/Winged helix DNA-binding domain"/>
    <property type="match status" value="1"/>
</dbReference>
<evidence type="ECO:0000256" key="3">
    <source>
        <dbReference type="ARBA" id="ARBA00023163"/>
    </source>
</evidence>
<evidence type="ECO:0000313" key="6">
    <source>
        <dbReference type="Proteomes" id="UP000076830"/>
    </source>
</evidence>
<evidence type="ECO:0000259" key="4">
    <source>
        <dbReference type="Pfam" id="PF07638"/>
    </source>
</evidence>
<dbReference type="EMBL" id="CP015249">
    <property type="protein sequence ID" value="ANB16154.1"/>
    <property type="molecule type" value="Genomic_DNA"/>
</dbReference>
<organism evidence="5 6">
    <name type="scientific">Dokdonella koreensis DS-123</name>
    <dbReference type="NCBI Taxonomy" id="1300342"/>
    <lineage>
        <taxon>Bacteria</taxon>
        <taxon>Pseudomonadati</taxon>
        <taxon>Pseudomonadota</taxon>
        <taxon>Gammaproteobacteria</taxon>
        <taxon>Lysobacterales</taxon>
        <taxon>Rhodanobacteraceae</taxon>
        <taxon>Dokdonella</taxon>
    </lineage>
</organism>
<dbReference type="PANTHER" id="PTHR43133:SF39">
    <property type="entry name" value="SIMILAR TO RNA POLYMERASE SIGMA-E FACTOR"/>
    <property type="match status" value="1"/>
</dbReference>
<keyword evidence="2" id="KW-0731">Sigma factor</keyword>
<dbReference type="AlphaFoldDB" id="A0A167G4Q5"/>
<dbReference type="PANTHER" id="PTHR43133">
    <property type="entry name" value="RNA POLYMERASE ECF-TYPE SIGMA FACTO"/>
    <property type="match status" value="1"/>
</dbReference>
<dbReference type="InterPro" id="IPR053812">
    <property type="entry name" value="HTH_Sigma70_ECF-like"/>
</dbReference>
<sequence length="258" mass="27973">MPGPARHFGIGMSSLLAEWPARAPATADPAPCRAQRAVPCAPAPVTVVTGPAASGKVQWPPPSGAAVSPVSDQDEITRLLGQARAGERAAWEALLRGTFGDLKRMARQLLLRGSTLPTLNATSLINEWYLRLAESGSQVPATRQHFFALSAKVMRQVICAYARTRLTLKRGGEQHRVELDEGTAVLDAESADFIAVDAALLRLGREDEDLVRVVECRFFAGMSEPETAQAMGISERTVRRLWTRARERLLVLLGETAP</sequence>
<dbReference type="Pfam" id="PF07638">
    <property type="entry name" value="Sigma70_ECF"/>
    <property type="match status" value="1"/>
</dbReference>
<dbReference type="InterPro" id="IPR039425">
    <property type="entry name" value="RNA_pol_sigma-70-like"/>
</dbReference>
<evidence type="ECO:0000256" key="2">
    <source>
        <dbReference type="ARBA" id="ARBA00023082"/>
    </source>
</evidence>
<gene>
    <name evidence="5" type="ORF">I596_114</name>
</gene>
<dbReference type="InterPro" id="IPR011517">
    <property type="entry name" value="RNA_pol_sigma70_ECF-like"/>
</dbReference>
<protein>
    <submittedName>
        <fullName evidence="5">RNA polymerase sigma factor</fullName>
    </submittedName>
</protein>
<dbReference type="Proteomes" id="UP000076830">
    <property type="component" value="Chromosome"/>
</dbReference>
<evidence type="ECO:0000313" key="5">
    <source>
        <dbReference type="EMBL" id="ANB16154.1"/>
    </source>
</evidence>
<keyword evidence="3" id="KW-0804">Transcription</keyword>